<protein>
    <recommendedName>
        <fullName evidence="4">Lipoprotein</fullName>
    </recommendedName>
</protein>
<evidence type="ECO:0000313" key="3">
    <source>
        <dbReference type="Proteomes" id="UP001163328"/>
    </source>
</evidence>
<proteinExistence type="predicted"/>
<evidence type="ECO:0000256" key="1">
    <source>
        <dbReference type="SAM" id="SignalP"/>
    </source>
</evidence>
<dbReference type="EMBL" id="CP081495">
    <property type="protein sequence ID" value="UYW01306.1"/>
    <property type="molecule type" value="Genomic_DNA"/>
</dbReference>
<sequence length="165" mass="18805">MRKLYYFFVGCLLLASCSTTKTVTIQKNGKEETVEVVPSNVQFLDDFRHVPEATKEAFLKKNKALSDKTSILFLTLGYKGEVVKVYNASKNIYNGTTYTLKSNGVAGYMTVPNTEDILITDDYTKATALLEAKYLEKYKFVYVKKDNNKKDEPYTISYSNKLRPL</sequence>
<feature type="chain" id="PRO_5045189730" description="Lipoprotein" evidence="1">
    <location>
        <begin position="22"/>
        <end position="165"/>
    </location>
</feature>
<organism evidence="2 3">
    <name type="scientific">Flavobacterium agricola</name>
    <dbReference type="NCBI Taxonomy" id="2870839"/>
    <lineage>
        <taxon>Bacteria</taxon>
        <taxon>Pseudomonadati</taxon>
        <taxon>Bacteroidota</taxon>
        <taxon>Flavobacteriia</taxon>
        <taxon>Flavobacteriales</taxon>
        <taxon>Flavobacteriaceae</taxon>
        <taxon>Flavobacterium</taxon>
    </lineage>
</organism>
<name>A0ABY6LYP1_9FLAO</name>
<dbReference type="PROSITE" id="PS51257">
    <property type="entry name" value="PROKAR_LIPOPROTEIN"/>
    <property type="match status" value="1"/>
</dbReference>
<evidence type="ECO:0000313" key="2">
    <source>
        <dbReference type="EMBL" id="UYW01306.1"/>
    </source>
</evidence>
<reference evidence="2" key="1">
    <citation type="submission" date="2021-08" db="EMBL/GenBank/DDBJ databases">
        <title>Flavobacterium sp. strain CC-SYL302.</title>
        <authorList>
            <person name="Lin S.-Y."/>
            <person name="Lee T.-H."/>
            <person name="Young C.-C."/>
        </authorList>
    </citation>
    <scope>NUCLEOTIDE SEQUENCE</scope>
    <source>
        <strain evidence="2">CC-SYL302</strain>
    </source>
</reference>
<keyword evidence="3" id="KW-1185">Reference proteome</keyword>
<accession>A0ABY6LYP1</accession>
<dbReference type="Proteomes" id="UP001163328">
    <property type="component" value="Chromosome"/>
</dbReference>
<evidence type="ECO:0008006" key="4">
    <source>
        <dbReference type="Google" id="ProtNLM"/>
    </source>
</evidence>
<dbReference type="RefSeq" id="WP_264433755.1">
    <property type="nucleotide sequence ID" value="NZ_CP081495.1"/>
</dbReference>
<keyword evidence="1" id="KW-0732">Signal</keyword>
<gene>
    <name evidence="2" type="ORF">K5I29_12795</name>
</gene>
<feature type="signal peptide" evidence="1">
    <location>
        <begin position="1"/>
        <end position="21"/>
    </location>
</feature>